<accession>A0A9Q3CIP8</accession>
<name>A0A9Q3CIP8_9BASI</name>
<feature type="region of interest" description="Disordered" evidence="1">
    <location>
        <begin position="121"/>
        <end position="182"/>
    </location>
</feature>
<dbReference type="Proteomes" id="UP000765509">
    <property type="component" value="Unassembled WGS sequence"/>
</dbReference>
<comment type="caution">
    <text evidence="2">The sequence shown here is derived from an EMBL/GenBank/DDBJ whole genome shotgun (WGS) entry which is preliminary data.</text>
</comment>
<evidence type="ECO:0000313" key="3">
    <source>
        <dbReference type="Proteomes" id="UP000765509"/>
    </source>
</evidence>
<sequence>MENLPTPNQQGVSWKIHQNEVSNLNTAQYRQNPNPGFTKYRPAINTGANTCIDSNNCIGFTNTVSHLKHGFFTHRVMKSPCKINKGFNSNRKFKLLEERAARIRENQATIQAIEEELKKKEDTLIPSGSQRVKQPSTPVASHNSGTRRSVAKRQNSPQSQVLSRRSKGSKFQNKTFFNQSQKESEPVIQKPLDLVKEVHKSQKYLQALIIESEVLLQEILPRFRWNIEF</sequence>
<proteinExistence type="predicted"/>
<organism evidence="2 3">
    <name type="scientific">Austropuccinia psidii MF-1</name>
    <dbReference type="NCBI Taxonomy" id="1389203"/>
    <lineage>
        <taxon>Eukaryota</taxon>
        <taxon>Fungi</taxon>
        <taxon>Dikarya</taxon>
        <taxon>Basidiomycota</taxon>
        <taxon>Pucciniomycotina</taxon>
        <taxon>Pucciniomycetes</taxon>
        <taxon>Pucciniales</taxon>
        <taxon>Sphaerophragmiaceae</taxon>
        <taxon>Austropuccinia</taxon>
    </lineage>
</organism>
<protein>
    <submittedName>
        <fullName evidence="2">Uncharacterized protein</fullName>
    </submittedName>
</protein>
<evidence type="ECO:0000256" key="1">
    <source>
        <dbReference type="SAM" id="MobiDB-lite"/>
    </source>
</evidence>
<keyword evidence="3" id="KW-1185">Reference proteome</keyword>
<feature type="compositionally biased region" description="Polar residues" evidence="1">
    <location>
        <begin position="126"/>
        <end position="181"/>
    </location>
</feature>
<reference evidence="2" key="1">
    <citation type="submission" date="2021-03" db="EMBL/GenBank/DDBJ databases">
        <title>Draft genome sequence of rust myrtle Austropuccinia psidii MF-1, a brazilian biotype.</title>
        <authorList>
            <person name="Quecine M.C."/>
            <person name="Pachon D.M.R."/>
            <person name="Bonatelli M.L."/>
            <person name="Correr F.H."/>
            <person name="Franceschini L.M."/>
            <person name="Leite T.F."/>
            <person name="Margarido G.R.A."/>
            <person name="Almeida C.A."/>
            <person name="Ferrarezi J.A."/>
            <person name="Labate C.A."/>
        </authorList>
    </citation>
    <scope>NUCLEOTIDE SEQUENCE</scope>
    <source>
        <strain evidence="2">MF-1</strain>
    </source>
</reference>
<dbReference type="EMBL" id="AVOT02007337">
    <property type="protein sequence ID" value="MBW0483673.1"/>
    <property type="molecule type" value="Genomic_DNA"/>
</dbReference>
<evidence type="ECO:0000313" key="2">
    <source>
        <dbReference type="EMBL" id="MBW0483673.1"/>
    </source>
</evidence>
<dbReference type="AlphaFoldDB" id="A0A9Q3CIP8"/>
<gene>
    <name evidence="2" type="ORF">O181_023388</name>
</gene>